<protein>
    <submittedName>
        <fullName evidence="3">Stage II sporulation E family protein</fullName>
    </submittedName>
</protein>
<dbReference type="InterPro" id="IPR052016">
    <property type="entry name" value="Bact_Sigma-Reg"/>
</dbReference>
<keyword evidence="1" id="KW-0378">Hydrolase</keyword>
<organism evidence="3 4">
    <name type="scientific">Candidatus Magnetobacterium bavaricum</name>
    <dbReference type="NCBI Taxonomy" id="29290"/>
    <lineage>
        <taxon>Bacteria</taxon>
        <taxon>Pseudomonadati</taxon>
        <taxon>Nitrospirota</taxon>
        <taxon>Thermodesulfovibrionia</taxon>
        <taxon>Thermodesulfovibrionales</taxon>
        <taxon>Candidatus Magnetobacteriaceae</taxon>
        <taxon>Candidatus Magnetobacterium</taxon>
    </lineage>
</organism>
<comment type="caution">
    <text evidence="3">The sequence shown here is derived from an EMBL/GenBank/DDBJ whole genome shotgun (WGS) entry which is preliminary data.</text>
</comment>
<dbReference type="InterPro" id="IPR036457">
    <property type="entry name" value="PPM-type-like_dom_sf"/>
</dbReference>
<feature type="domain" description="PPM-type phosphatase" evidence="2">
    <location>
        <begin position="79"/>
        <end position="280"/>
    </location>
</feature>
<name>A0A0F3GS72_9BACT</name>
<dbReference type="Pfam" id="PF07228">
    <property type="entry name" value="SpoIIE"/>
    <property type="match status" value="1"/>
</dbReference>
<evidence type="ECO:0000313" key="4">
    <source>
        <dbReference type="Proteomes" id="UP000033423"/>
    </source>
</evidence>
<dbReference type="Gene3D" id="3.60.40.10">
    <property type="entry name" value="PPM-type phosphatase domain"/>
    <property type="match status" value="1"/>
</dbReference>
<gene>
    <name evidence="3" type="ORF">MBAV_003129</name>
</gene>
<dbReference type="PANTHER" id="PTHR43156:SF9">
    <property type="entry name" value="HAMP DOMAIN-CONTAINING PROTEIN"/>
    <property type="match status" value="1"/>
</dbReference>
<dbReference type="InterPro" id="IPR001932">
    <property type="entry name" value="PPM-type_phosphatase-like_dom"/>
</dbReference>
<dbReference type="GO" id="GO:0016791">
    <property type="term" value="F:phosphatase activity"/>
    <property type="evidence" value="ECO:0007669"/>
    <property type="project" value="TreeGrafter"/>
</dbReference>
<proteinExistence type="predicted"/>
<accession>A0A0F3GS72</accession>
<dbReference type="AlphaFoldDB" id="A0A0F3GS72"/>
<evidence type="ECO:0000256" key="1">
    <source>
        <dbReference type="ARBA" id="ARBA00022801"/>
    </source>
</evidence>
<evidence type="ECO:0000313" key="3">
    <source>
        <dbReference type="EMBL" id="KJU84677.1"/>
    </source>
</evidence>
<dbReference type="PANTHER" id="PTHR43156">
    <property type="entry name" value="STAGE II SPORULATION PROTEIN E-RELATED"/>
    <property type="match status" value="1"/>
</dbReference>
<evidence type="ECO:0000259" key="2">
    <source>
        <dbReference type="Pfam" id="PF07228"/>
    </source>
</evidence>
<keyword evidence="4" id="KW-1185">Reference proteome</keyword>
<reference evidence="3 4" key="1">
    <citation type="submission" date="2015-02" db="EMBL/GenBank/DDBJ databases">
        <title>Single-cell genomics of uncultivated deep-branching MTB reveals a conserved set of magnetosome genes.</title>
        <authorList>
            <person name="Kolinko S."/>
            <person name="Richter M."/>
            <person name="Glockner F.O."/>
            <person name="Brachmann A."/>
            <person name="Schuler D."/>
        </authorList>
    </citation>
    <scope>NUCLEOTIDE SEQUENCE [LARGE SCALE GENOMIC DNA]</scope>
    <source>
        <strain evidence="3">TM-1</strain>
    </source>
</reference>
<dbReference type="Proteomes" id="UP000033423">
    <property type="component" value="Unassembled WGS sequence"/>
</dbReference>
<sequence length="281" mass="31079">MALKEKEALLETLTSERSLLEAAHTKITNSIEYASMIQNVILPEDTVIARYVSEHFVIWQPKDIVGGDIYIFDALTRDECIVSVIDCTGHGVPGAFVTMLVRTIWPNVVDGISADSGGIAPGKILSSFSKSIRELLKQDVVECQSNVGLDGGVLYLNRKHHIVRYAGANVHLLMCRKGKVDVIKGNRQGVGYKNSDPNYVYSDIDLDVVSGDIFYITTDGYIDQNGGYKDLPFGKSRLISIIESNWHRPMAEQKEALLAQLSSYQGQSDRNDDITVVGLRI</sequence>
<dbReference type="EMBL" id="LACI01001337">
    <property type="protein sequence ID" value="KJU84677.1"/>
    <property type="molecule type" value="Genomic_DNA"/>
</dbReference>
<dbReference type="PATRIC" id="fig|29290.4.peg.4136"/>